<gene>
    <name evidence="1" type="ORF">E2C01_096966</name>
</gene>
<organism evidence="1 2">
    <name type="scientific">Portunus trituberculatus</name>
    <name type="common">Swimming crab</name>
    <name type="synonym">Neptunus trituberculatus</name>
    <dbReference type="NCBI Taxonomy" id="210409"/>
    <lineage>
        <taxon>Eukaryota</taxon>
        <taxon>Metazoa</taxon>
        <taxon>Ecdysozoa</taxon>
        <taxon>Arthropoda</taxon>
        <taxon>Crustacea</taxon>
        <taxon>Multicrustacea</taxon>
        <taxon>Malacostraca</taxon>
        <taxon>Eumalacostraca</taxon>
        <taxon>Eucarida</taxon>
        <taxon>Decapoda</taxon>
        <taxon>Pleocyemata</taxon>
        <taxon>Brachyura</taxon>
        <taxon>Eubrachyura</taxon>
        <taxon>Portunoidea</taxon>
        <taxon>Portunidae</taxon>
        <taxon>Portuninae</taxon>
        <taxon>Portunus</taxon>
    </lineage>
</organism>
<evidence type="ECO:0000313" key="2">
    <source>
        <dbReference type="Proteomes" id="UP000324222"/>
    </source>
</evidence>
<dbReference type="Proteomes" id="UP000324222">
    <property type="component" value="Unassembled WGS sequence"/>
</dbReference>
<accession>A0A5B7K8P9</accession>
<dbReference type="EMBL" id="VSRR010127134">
    <property type="protein sequence ID" value="MPD01439.1"/>
    <property type="molecule type" value="Genomic_DNA"/>
</dbReference>
<comment type="caution">
    <text evidence="1">The sequence shown here is derived from an EMBL/GenBank/DDBJ whole genome shotgun (WGS) entry which is preliminary data.</text>
</comment>
<name>A0A5B7K8P9_PORTR</name>
<proteinExistence type="predicted"/>
<protein>
    <submittedName>
        <fullName evidence="1">Uncharacterized protein</fullName>
    </submittedName>
</protein>
<reference evidence="1 2" key="1">
    <citation type="submission" date="2019-05" db="EMBL/GenBank/DDBJ databases">
        <title>Another draft genome of Portunus trituberculatus and its Hox gene families provides insights of decapod evolution.</title>
        <authorList>
            <person name="Jeong J.-H."/>
            <person name="Song I."/>
            <person name="Kim S."/>
            <person name="Choi T."/>
            <person name="Kim D."/>
            <person name="Ryu S."/>
            <person name="Kim W."/>
        </authorList>
    </citation>
    <scope>NUCLEOTIDE SEQUENCE [LARGE SCALE GENOMIC DNA]</scope>
    <source>
        <tissue evidence="1">Muscle</tissue>
    </source>
</reference>
<keyword evidence="2" id="KW-1185">Reference proteome</keyword>
<dbReference type="AlphaFoldDB" id="A0A5B7K8P9"/>
<evidence type="ECO:0000313" key="1">
    <source>
        <dbReference type="EMBL" id="MPD01439.1"/>
    </source>
</evidence>
<sequence length="75" mass="7646">MGVRVVSVSASSEVRYRGQHRPGNQAIAEGILTLSCPATQGSVTAGIRASTHSMVPCSCPPSAGTSCLIKEFSGP</sequence>